<reference evidence="1" key="1">
    <citation type="submission" date="2021-01" db="EMBL/GenBank/DDBJ databases">
        <authorList>
            <consortium name="Genoscope - CEA"/>
            <person name="William W."/>
        </authorList>
    </citation>
    <scope>NUCLEOTIDE SEQUENCE</scope>
</reference>
<comment type="caution">
    <text evidence="1">The sequence shown here is derived from an EMBL/GenBank/DDBJ whole genome shotgun (WGS) entry which is preliminary data.</text>
</comment>
<proteinExistence type="predicted"/>
<dbReference type="Proteomes" id="UP000683925">
    <property type="component" value="Unassembled WGS sequence"/>
</dbReference>
<dbReference type="AlphaFoldDB" id="A0A8S1YR94"/>
<keyword evidence="2" id="KW-1185">Reference proteome</keyword>
<accession>A0A8S1YR94</accession>
<name>A0A8S1YR94_PAROT</name>
<evidence type="ECO:0000313" key="2">
    <source>
        <dbReference type="Proteomes" id="UP000683925"/>
    </source>
</evidence>
<evidence type="ECO:0000313" key="1">
    <source>
        <dbReference type="EMBL" id="CAD8215022.1"/>
    </source>
</evidence>
<protein>
    <submittedName>
        <fullName evidence="1">Uncharacterized protein</fullName>
    </submittedName>
</protein>
<sequence length="171" mass="20256">MPLKSMSRQIRIFKYSSSPIRKLFFHYETMIGIYKIGFMGELRFIFWKKRQLTAYLLDGQPVKQSLNQFSNFSVKTSLFQEFISKFFLKNTKKECVGITSLFVRNYYIVIVIKEDSVVDQGILPNIGILLLCLNRKEDVTINLYQLFKDERICTFQILKAIRLIRKLLCLK</sequence>
<gene>
    <name evidence="1" type="ORF">POCTA_138.1.T1990015</name>
</gene>
<organism evidence="1 2">
    <name type="scientific">Paramecium octaurelia</name>
    <dbReference type="NCBI Taxonomy" id="43137"/>
    <lineage>
        <taxon>Eukaryota</taxon>
        <taxon>Sar</taxon>
        <taxon>Alveolata</taxon>
        <taxon>Ciliophora</taxon>
        <taxon>Intramacronucleata</taxon>
        <taxon>Oligohymenophorea</taxon>
        <taxon>Peniculida</taxon>
        <taxon>Parameciidae</taxon>
        <taxon>Paramecium</taxon>
    </lineage>
</organism>
<dbReference type="EMBL" id="CAJJDP010000203">
    <property type="protein sequence ID" value="CAD8215022.1"/>
    <property type="molecule type" value="Genomic_DNA"/>
</dbReference>